<evidence type="ECO:0000313" key="3">
    <source>
        <dbReference type="EMBL" id="MBO2457270.1"/>
    </source>
</evidence>
<proteinExistence type="predicted"/>
<feature type="region of interest" description="Disordered" evidence="1">
    <location>
        <begin position="1"/>
        <end position="28"/>
    </location>
</feature>
<feature type="domain" description="Recombinase" evidence="2">
    <location>
        <begin position="26"/>
        <end position="151"/>
    </location>
</feature>
<dbReference type="InterPro" id="IPR011109">
    <property type="entry name" value="DNA_bind_recombinase_dom"/>
</dbReference>
<evidence type="ECO:0000256" key="1">
    <source>
        <dbReference type="SAM" id="MobiDB-lite"/>
    </source>
</evidence>
<dbReference type="PROSITE" id="PS51737">
    <property type="entry name" value="RECOMBINASE_DNA_BIND"/>
    <property type="match status" value="1"/>
</dbReference>
<gene>
    <name evidence="3" type="ORF">J4709_06755</name>
</gene>
<dbReference type="Proteomes" id="UP000680206">
    <property type="component" value="Unassembled WGS sequence"/>
</dbReference>
<evidence type="ECO:0000313" key="4">
    <source>
        <dbReference type="Proteomes" id="UP000680206"/>
    </source>
</evidence>
<accession>A0ABS3RMF2</accession>
<protein>
    <recommendedName>
        <fullName evidence="2">Recombinase domain-containing protein</fullName>
    </recommendedName>
</protein>
<sequence length="643" mass="71929">MTTSTGPYVFGSRGPVNAGPGDQNNTFNSIVLEDANGRSPRQEAADQLRWLWRRFVEPPGFGAAADALRRNGTVFLDGEPGSGRFAAAKMLLWSPEHAGRALHEIVLQEQRGDCLDLDHVGDDDHVWLDLSAADPDVWIKVHGELSGLRSRAWARGARLAVILPHAGTPARRALDLRSDLGRFRVRIGRPGDREVLLRHLRSEGVPVPRPLPPIPYLDAGLSVDRIARYARLIAEAYADARDGEFAVWCRVAYQALAGWRDQVAERIDDLKGGKRRAFLLVTAMLHGAHAEVVHHAAAAFLRTVRAAPAEDPALEDATLHRRLHEIHATLDDSGHVRFVDLDYDAAVRAHFWTHMPGLQQYLWEWVAETVPQPGLSGIERSDLVDRFAELCLNDRHREALMNLLETWTATPPSKPRIEAAARILQRGLRDRRHGRFFRRKIYDWAQRSGLPECLATVLVVACRDEMAVGHPDEAIVRLHHMARREQGTRARDALAGLVRDDPRLLRRMLDRLAMPSTDEQRRVSDARIFLALADPALLIDPGACSRPLLAEAAVQERLADGWSRALGCLTEGEWAPSARDWLRNAAADERCRDLLLDLLLAGCAHRPRVLARMYTLAREAAPRTDLEDLVLRKIRTGRRAESA</sequence>
<dbReference type="EMBL" id="JAGEPF010000004">
    <property type="protein sequence ID" value="MBO2457270.1"/>
    <property type="molecule type" value="Genomic_DNA"/>
</dbReference>
<dbReference type="RefSeq" id="WP_208238138.1">
    <property type="nucleotide sequence ID" value="NZ_JAGEPF010000004.1"/>
</dbReference>
<organism evidence="3 4">
    <name type="scientific">Actinomadura violacea</name>
    <dbReference type="NCBI Taxonomy" id="2819934"/>
    <lineage>
        <taxon>Bacteria</taxon>
        <taxon>Bacillati</taxon>
        <taxon>Actinomycetota</taxon>
        <taxon>Actinomycetes</taxon>
        <taxon>Streptosporangiales</taxon>
        <taxon>Thermomonosporaceae</taxon>
        <taxon>Actinomadura</taxon>
    </lineage>
</organism>
<name>A0ABS3RMF2_9ACTN</name>
<evidence type="ECO:0000259" key="2">
    <source>
        <dbReference type="PROSITE" id="PS51737"/>
    </source>
</evidence>
<keyword evidence="4" id="KW-1185">Reference proteome</keyword>
<comment type="caution">
    <text evidence="3">The sequence shown here is derived from an EMBL/GenBank/DDBJ whole genome shotgun (WGS) entry which is preliminary data.</text>
</comment>
<reference evidence="3 4" key="1">
    <citation type="submission" date="2021-03" db="EMBL/GenBank/DDBJ databases">
        <title>Actinomadura violae sp. nov., isolated from lichen in Thailand.</title>
        <authorList>
            <person name="Kanchanasin P."/>
            <person name="Saeng-In P."/>
            <person name="Phongsopitanun W."/>
            <person name="Yuki M."/>
            <person name="Kudo T."/>
            <person name="Ohkuma M."/>
            <person name="Tanasupawat S."/>
        </authorList>
    </citation>
    <scope>NUCLEOTIDE SEQUENCE [LARGE SCALE GENOMIC DNA]</scope>
    <source>
        <strain evidence="3 4">LCR2-06</strain>
    </source>
</reference>